<gene>
    <name evidence="7" type="ORF">MN116_001584</name>
</gene>
<reference evidence="7" key="1">
    <citation type="submission" date="2022-04" db="EMBL/GenBank/DDBJ databases">
        <authorList>
            <person name="Xu L."/>
            <person name="Lv Z."/>
        </authorList>
    </citation>
    <scope>NUCLEOTIDE SEQUENCE</scope>
    <source>
        <strain evidence="7">LV_2022a</strain>
    </source>
</reference>
<comment type="similarity">
    <text evidence="2 6">Belongs to the clathrin light chain family.</text>
</comment>
<evidence type="ECO:0000313" key="8">
    <source>
        <dbReference type="Proteomes" id="UP001292079"/>
    </source>
</evidence>
<evidence type="ECO:0000256" key="1">
    <source>
        <dbReference type="ARBA" id="ARBA00004180"/>
    </source>
</evidence>
<protein>
    <recommendedName>
        <fullName evidence="6">Clathrin light chain</fullName>
    </recommendedName>
</protein>
<dbReference type="GO" id="GO:0006886">
    <property type="term" value="P:intracellular protein transport"/>
    <property type="evidence" value="ECO:0007669"/>
    <property type="project" value="InterPro"/>
</dbReference>
<dbReference type="GO" id="GO:0030132">
    <property type="term" value="C:clathrin coat of coated pit"/>
    <property type="evidence" value="ECO:0007669"/>
    <property type="project" value="InterPro"/>
</dbReference>
<accession>A0AAE2D7J9</accession>
<dbReference type="Pfam" id="PF01086">
    <property type="entry name" value="Clathrin_lg_ch"/>
    <property type="match status" value="1"/>
</dbReference>
<dbReference type="EMBL" id="JALJAT010000001">
    <property type="protein sequence ID" value="KAK4474428.1"/>
    <property type="molecule type" value="Genomic_DNA"/>
</dbReference>
<dbReference type="InterPro" id="IPR000996">
    <property type="entry name" value="Clathrin_L-chain"/>
</dbReference>
<evidence type="ECO:0000256" key="4">
    <source>
        <dbReference type="ARBA" id="ARBA00023176"/>
    </source>
</evidence>
<keyword evidence="3 6" id="KW-0472">Membrane</keyword>
<evidence type="ECO:0000256" key="3">
    <source>
        <dbReference type="ARBA" id="ARBA00023136"/>
    </source>
</evidence>
<evidence type="ECO:0000256" key="5">
    <source>
        <dbReference type="ARBA" id="ARBA00023329"/>
    </source>
</evidence>
<keyword evidence="8" id="KW-1185">Reference proteome</keyword>
<organism evidence="7 8">
    <name type="scientific">Schistosoma mekongi</name>
    <name type="common">Parasitic worm</name>
    <dbReference type="NCBI Taxonomy" id="38744"/>
    <lineage>
        <taxon>Eukaryota</taxon>
        <taxon>Metazoa</taxon>
        <taxon>Spiralia</taxon>
        <taxon>Lophotrochozoa</taxon>
        <taxon>Platyhelminthes</taxon>
        <taxon>Trematoda</taxon>
        <taxon>Digenea</taxon>
        <taxon>Strigeidida</taxon>
        <taxon>Schistosomatoidea</taxon>
        <taxon>Schistosomatidae</taxon>
        <taxon>Schistosoma</taxon>
    </lineage>
</organism>
<proteinExistence type="inferred from homology"/>
<dbReference type="Proteomes" id="UP001292079">
    <property type="component" value="Unassembled WGS sequence"/>
</dbReference>
<evidence type="ECO:0000256" key="2">
    <source>
        <dbReference type="ARBA" id="ARBA00005263"/>
    </source>
</evidence>
<keyword evidence="5 6" id="KW-0968">Cytoplasmic vesicle</keyword>
<dbReference type="GO" id="GO:0016192">
    <property type="term" value="P:vesicle-mediated transport"/>
    <property type="evidence" value="ECO:0007669"/>
    <property type="project" value="InterPro"/>
</dbReference>
<comment type="caution">
    <text evidence="7">The sequence shown here is derived from an EMBL/GenBank/DDBJ whole genome shotgun (WGS) entry which is preliminary data.</text>
</comment>
<name>A0AAE2D7J9_SCHME</name>
<comment type="subcellular location">
    <subcellularLocation>
        <location evidence="1 6">Cytoplasmic vesicle membrane</location>
        <topology evidence="1 6">Peripheral membrane protein</topology>
        <orientation evidence="1 6">Cytoplasmic side</orientation>
    </subcellularLocation>
    <subcellularLocation>
        <location evidence="6">Membrane</location>
        <location evidence="6">Coated pit</location>
        <topology evidence="6">Peripheral membrane protein</topology>
        <orientation evidence="6">Cytoplasmic side</orientation>
    </subcellularLocation>
    <text evidence="6">Cytoplasmic face of coated pits and vesicles.</text>
</comment>
<dbReference type="GO" id="GO:0005198">
    <property type="term" value="F:structural molecule activity"/>
    <property type="evidence" value="ECO:0007669"/>
    <property type="project" value="InterPro"/>
</dbReference>
<evidence type="ECO:0000313" key="7">
    <source>
        <dbReference type="EMBL" id="KAK4474428.1"/>
    </source>
</evidence>
<keyword evidence="4 6" id="KW-0168">Coated pit</keyword>
<dbReference type="GO" id="GO:0030130">
    <property type="term" value="C:clathrin coat of trans-Golgi network vesicle"/>
    <property type="evidence" value="ECO:0007669"/>
    <property type="project" value="InterPro"/>
</dbReference>
<reference evidence="7" key="2">
    <citation type="journal article" date="2023" name="Infect Dis Poverty">
        <title>Chromosome-scale genome of the human blood fluke Schistosoma mekongi and its implications for public health.</title>
        <authorList>
            <person name="Zhou M."/>
            <person name="Xu L."/>
            <person name="Xu D."/>
            <person name="Chen W."/>
            <person name="Khan J."/>
            <person name="Hu Y."/>
            <person name="Huang H."/>
            <person name="Wei H."/>
            <person name="Zhang Y."/>
            <person name="Chusongsang P."/>
            <person name="Tanasarnprasert K."/>
            <person name="Hu X."/>
            <person name="Limpanont Y."/>
            <person name="Lv Z."/>
        </authorList>
    </citation>
    <scope>NUCLEOTIDE SEQUENCE</scope>
    <source>
        <strain evidence="7">LV_2022a</strain>
    </source>
</reference>
<sequence length="189" mass="21538">MSVDGVLNDFLAREKKDLYGLEGDLNFLPHGDDNGPEHPKPNNEPECIRRWAISFQKRIDVKDDAERRSLSVLEEQGLKDLHDWALQYRDSLSRGQKLSRAHDKELRNAQQKAAEASIGMAQVDAGQAVLWERVCQLCNFVISSNEEGTNTQTIPINTKDNQRDLNRMRVLLLQLKKNPPAVQSNIRSH</sequence>
<evidence type="ECO:0000256" key="6">
    <source>
        <dbReference type="RuleBase" id="RU363137"/>
    </source>
</evidence>
<dbReference type="AlphaFoldDB" id="A0AAE2D7J9"/>
<comment type="function">
    <text evidence="6">Clathrin is the major protein of the polyhedral coat of coated pits and vesicles.</text>
</comment>